<dbReference type="RefSeq" id="WP_066335959.1">
    <property type="nucleotide sequence ID" value="NZ_CP017688.1"/>
</dbReference>
<reference evidence="2 3" key="1">
    <citation type="submission" date="2016-03" db="EMBL/GenBank/DDBJ databases">
        <authorList>
            <person name="Ploux O."/>
        </authorList>
    </citation>
    <scope>NUCLEOTIDE SEQUENCE [LARGE SCALE GENOMIC DNA]</scope>
    <source>
        <strain evidence="2 3">LPB0076</strain>
    </source>
</reference>
<dbReference type="InterPro" id="IPR025515">
    <property type="entry name" value="DUF4403"/>
</dbReference>
<gene>
    <name evidence="2" type="ORF">LPBF_10275</name>
</gene>
<dbReference type="STRING" id="1763534.GCA_001831475_00245"/>
<name>A0A1B9DXG4_9FLAO</name>
<organism evidence="2 3">
    <name type="scientific">Flavobacterium crassostreae</name>
    <dbReference type="NCBI Taxonomy" id="1763534"/>
    <lineage>
        <taxon>Bacteria</taxon>
        <taxon>Pseudomonadati</taxon>
        <taxon>Bacteroidota</taxon>
        <taxon>Flavobacteriia</taxon>
        <taxon>Flavobacteriales</taxon>
        <taxon>Flavobacteriaceae</taxon>
        <taxon>Flavobacterium</taxon>
    </lineage>
</organism>
<evidence type="ECO:0000313" key="2">
    <source>
        <dbReference type="EMBL" id="OCB74376.1"/>
    </source>
</evidence>
<dbReference type="Proteomes" id="UP000093510">
    <property type="component" value="Unassembled WGS sequence"/>
</dbReference>
<proteinExistence type="predicted"/>
<keyword evidence="1" id="KW-0732">Signal</keyword>
<dbReference type="OrthoDB" id="617059at2"/>
<dbReference type="AlphaFoldDB" id="A0A1B9DXG4"/>
<comment type="caution">
    <text evidence="2">The sequence shown here is derived from an EMBL/GenBank/DDBJ whole genome shotgun (WGS) entry which is preliminary data.</text>
</comment>
<evidence type="ECO:0000256" key="1">
    <source>
        <dbReference type="SAM" id="SignalP"/>
    </source>
</evidence>
<keyword evidence="3" id="KW-1185">Reference proteome</keyword>
<accession>A0A1B9DXG4</accession>
<evidence type="ECO:0008006" key="4">
    <source>
        <dbReference type="Google" id="ProtNLM"/>
    </source>
</evidence>
<evidence type="ECO:0000313" key="3">
    <source>
        <dbReference type="Proteomes" id="UP000093510"/>
    </source>
</evidence>
<protein>
    <recommendedName>
        <fullName evidence="4">DUF4403 domain-containing protein</fullName>
    </recommendedName>
</protein>
<feature type="chain" id="PRO_5008624862" description="DUF4403 domain-containing protein" evidence="1">
    <location>
        <begin position="20"/>
        <end position="467"/>
    </location>
</feature>
<feature type="signal peptide" evidence="1">
    <location>
        <begin position="1"/>
        <end position="19"/>
    </location>
</feature>
<dbReference type="EMBL" id="LVEP01000038">
    <property type="protein sequence ID" value="OCB74376.1"/>
    <property type="molecule type" value="Genomic_DNA"/>
</dbReference>
<dbReference type="Pfam" id="PF14356">
    <property type="entry name" value="DUF4403"/>
    <property type="match status" value="1"/>
</dbReference>
<sequence length="467" mass="52389">MAKYLFVLSALCALLTNCATTQKIDTLKPEPDDATPLVYDNPASFIHLPISIKLKDIENQTNSVLNGLIYQDTDITDDNIEIKIWKLAPITIQNENAVSGEKIRTILPLKAIVKYRIGTKTLGVPLYNIQEFNLNGMVTLVSEVNLNNWKLNTKTKLKSLEWNQSPTMVLFGKNVPVTYLMDPAIQLFKSKIETAMDTAIENSMDFKPNVLAALEKICLPFQMDAAYESWFRVVPTEIYSTAAKLKQDTFSLQMGMKCTMETWIGQQPETKFDATKIVLKPVTKIPNQITATIVAVSTYLDASKIIRKNFAGQEFQSGSKKVQVQDVTLWHKNGKIVVALELTGSINGKIYLTGSPQYDNKSKEIYFGSLDYVLDTKNKLIRTANWLAQGYILNKIKASCRYSIESNLEEGKHTMQKYLQNYSPMAGVYVNGKMETLAFDTIQITKNAIIAFIKANGQVNITVDGLK</sequence>